<dbReference type="AlphaFoldDB" id="A0A9X3WJC2"/>
<reference evidence="1" key="1">
    <citation type="submission" date="2022-06" db="EMBL/GenBank/DDBJ databases">
        <title>Aquibacillus sp. a new bacterium isolated from soil saline samples.</title>
        <authorList>
            <person name="Galisteo C."/>
            <person name="De La Haba R."/>
            <person name="Sanchez-Porro C."/>
            <person name="Ventosa A."/>
        </authorList>
    </citation>
    <scope>NUCLEOTIDE SEQUENCE</scope>
    <source>
        <strain evidence="1">JCM 12387</strain>
    </source>
</reference>
<proteinExistence type="predicted"/>
<dbReference type="EMBL" id="JAMQJZ010000002">
    <property type="protein sequence ID" value="MDC3419640.1"/>
    <property type="molecule type" value="Genomic_DNA"/>
</dbReference>
<evidence type="ECO:0000313" key="1">
    <source>
        <dbReference type="EMBL" id="MDC3419640.1"/>
    </source>
</evidence>
<protein>
    <submittedName>
        <fullName evidence="1">Uncharacterized protein</fullName>
    </submittedName>
</protein>
<dbReference type="Proteomes" id="UP001145072">
    <property type="component" value="Unassembled WGS sequence"/>
</dbReference>
<keyword evidence="2" id="KW-1185">Reference proteome</keyword>
<organism evidence="1 2">
    <name type="scientific">Aquibacillus koreensis</name>
    <dbReference type="NCBI Taxonomy" id="279446"/>
    <lineage>
        <taxon>Bacteria</taxon>
        <taxon>Bacillati</taxon>
        <taxon>Bacillota</taxon>
        <taxon>Bacilli</taxon>
        <taxon>Bacillales</taxon>
        <taxon>Bacillaceae</taxon>
        <taxon>Aquibacillus</taxon>
    </lineage>
</organism>
<gene>
    <name evidence="1" type="ORF">NC661_04580</name>
</gene>
<evidence type="ECO:0000313" key="2">
    <source>
        <dbReference type="Proteomes" id="UP001145072"/>
    </source>
</evidence>
<sequence>MVTKDNLNHMKMPDIRVVDDDFEVEFGLELIKNADELDPRDSLLDEIANKSSEVKDKLIHNNERLDELNSEIDRLTNHADGLDYIVAVGSGVLAGVIDSLWVGEFSLERGSDWGKEKVDKFVVKVAQMQGYEGDDIEGAIRKLEGFGAPSDSNTMDLGGSLQHHLRDFAHHPTLVGLIFSMLTQFTGKAYGTDTNGLFKVVDVKDKKLIGKDIPQKFLFGTVYWFFHMVSDMAGSSSTPGAGTGLPGPLLSLAKELSVLPFFQNMKVGEHSLSEWISKLFNGTLLAKRDADGRIVEQVRFDLRAELGVMYELGRQAIPVIINECIVRGFYFIRRLAMEIKEKDIRQFRELNRVDWDRVKPFKNRTIVRMLTIATGTFTAVDMVDAAIRGGLKSGGNAALFAKEFLLRVNFVGVGRFAIAVSSDVFMGVKRSGVRNERMMIMGEQLHLKNAQIFYKQAEMWIAAEKTEDTINEVIAFMENTTIYFMNALEDNSRSLEKIGSYKASIEENDSALLDEINDILKWG</sequence>
<dbReference type="RefSeq" id="WP_272479922.1">
    <property type="nucleotide sequence ID" value="NZ_JAMQJZ010000002.1"/>
</dbReference>
<comment type="caution">
    <text evidence="1">The sequence shown here is derived from an EMBL/GenBank/DDBJ whole genome shotgun (WGS) entry which is preliminary data.</text>
</comment>
<accession>A0A9X3WJC2</accession>
<name>A0A9X3WJC2_9BACI</name>